<comment type="caution">
    <text evidence="1">The sequence shown here is derived from an EMBL/GenBank/DDBJ whole genome shotgun (WGS) entry which is preliminary data.</text>
</comment>
<dbReference type="PANTHER" id="PTHR47331:SF1">
    <property type="entry name" value="GAG-LIKE PROTEIN"/>
    <property type="match status" value="1"/>
</dbReference>
<keyword evidence="2" id="KW-1185">Reference proteome</keyword>
<name>A0AAE1KPZ5_PETCI</name>
<reference evidence="1" key="1">
    <citation type="submission" date="2023-10" db="EMBL/GenBank/DDBJ databases">
        <title>Genome assemblies of two species of porcelain crab, Petrolisthes cinctipes and Petrolisthes manimaculis (Anomura: Porcellanidae).</title>
        <authorList>
            <person name="Angst P."/>
        </authorList>
    </citation>
    <scope>NUCLEOTIDE SEQUENCE</scope>
    <source>
        <strain evidence="1">PB745_01</strain>
        <tissue evidence="1">Gill</tissue>
    </source>
</reference>
<gene>
    <name evidence="1" type="ORF">Pcinc_017362</name>
</gene>
<evidence type="ECO:0000313" key="2">
    <source>
        <dbReference type="Proteomes" id="UP001286313"/>
    </source>
</evidence>
<protein>
    <recommendedName>
        <fullName evidence="3">Gag-pol polyprotein</fullName>
    </recommendedName>
</protein>
<organism evidence="1 2">
    <name type="scientific">Petrolisthes cinctipes</name>
    <name type="common">Flat porcelain crab</name>
    <dbReference type="NCBI Taxonomy" id="88211"/>
    <lineage>
        <taxon>Eukaryota</taxon>
        <taxon>Metazoa</taxon>
        <taxon>Ecdysozoa</taxon>
        <taxon>Arthropoda</taxon>
        <taxon>Crustacea</taxon>
        <taxon>Multicrustacea</taxon>
        <taxon>Malacostraca</taxon>
        <taxon>Eumalacostraca</taxon>
        <taxon>Eucarida</taxon>
        <taxon>Decapoda</taxon>
        <taxon>Pleocyemata</taxon>
        <taxon>Anomura</taxon>
        <taxon>Galatheoidea</taxon>
        <taxon>Porcellanidae</taxon>
        <taxon>Petrolisthes</taxon>
    </lineage>
</organism>
<dbReference type="PANTHER" id="PTHR47331">
    <property type="entry name" value="PHD-TYPE DOMAIN-CONTAINING PROTEIN"/>
    <property type="match status" value="1"/>
</dbReference>
<dbReference type="AlphaFoldDB" id="A0AAE1KPZ5"/>
<dbReference type="Proteomes" id="UP001286313">
    <property type="component" value="Unassembled WGS sequence"/>
</dbReference>
<proteinExistence type="predicted"/>
<dbReference type="EMBL" id="JAWQEG010001607">
    <property type="protein sequence ID" value="KAK3877960.1"/>
    <property type="molecule type" value="Genomic_DNA"/>
</dbReference>
<accession>A0AAE1KPZ5</accession>
<evidence type="ECO:0008006" key="3">
    <source>
        <dbReference type="Google" id="ProtNLM"/>
    </source>
</evidence>
<sequence length="299" mass="33830">MGSNRSFIAQQLVNLLDLRGKPTTASVGTVVGEMVGQATEEVNIKVSSVSMKKTQSIEIPRVIVVEKLPPSLPSVAETWANVDKWKQMRGTETPEWLTNVELLVGLDVSQALIQLEVRRGDNYEPFALNTVLGLTFLGPIGPRKWQTGLIGNYALNLEAWDPSSCWECNTLKNAEDAISAEDRRVLRMCETSVKKVEGHYELPIPFHLIDPNLSDNRNVMVKRLFRLRKRFLKEPELWTSYKEEMLCLGSNGYTERVYYSELRGKLGMTCYLLHHSVLNPNKPRKGRVVFDSAATYKTT</sequence>
<evidence type="ECO:0000313" key="1">
    <source>
        <dbReference type="EMBL" id="KAK3877960.1"/>
    </source>
</evidence>